<name>A0ABZ0TRF5_9SPHI</name>
<gene>
    <name evidence="1" type="ORF">SNE25_08140</name>
</gene>
<dbReference type="SUPFAM" id="SSF48537">
    <property type="entry name" value="Phospholipase C/P1 nuclease"/>
    <property type="match status" value="1"/>
</dbReference>
<evidence type="ECO:0000313" key="1">
    <source>
        <dbReference type="EMBL" id="WPU95491.1"/>
    </source>
</evidence>
<keyword evidence="2" id="KW-1185">Reference proteome</keyword>
<dbReference type="Gene3D" id="1.10.575.10">
    <property type="entry name" value="P1 Nuclease"/>
    <property type="match status" value="1"/>
</dbReference>
<dbReference type="InterPro" id="IPR008947">
    <property type="entry name" value="PLipase_C/P1_nuclease_dom_sf"/>
</dbReference>
<dbReference type="RefSeq" id="WP_321564602.1">
    <property type="nucleotide sequence ID" value="NZ_CP139558.1"/>
</dbReference>
<organism evidence="1 2">
    <name type="scientific">Mucilaginibacter sabulilitoris</name>
    <dbReference type="NCBI Taxonomy" id="1173583"/>
    <lineage>
        <taxon>Bacteria</taxon>
        <taxon>Pseudomonadati</taxon>
        <taxon>Bacteroidota</taxon>
        <taxon>Sphingobacteriia</taxon>
        <taxon>Sphingobacteriales</taxon>
        <taxon>Sphingobacteriaceae</taxon>
        <taxon>Mucilaginibacter</taxon>
    </lineage>
</organism>
<accession>A0ABZ0TRF5</accession>
<reference evidence="1 2" key="1">
    <citation type="submission" date="2023-11" db="EMBL/GenBank/DDBJ databases">
        <title>Analysis of the Genomes of Mucilaginibacter gossypii cycad 4 and M. sabulilitoris SNA2: microbes with the potential for plant growth promotion.</title>
        <authorList>
            <person name="Hirsch A.M."/>
            <person name="Humm E."/>
            <person name="Rubbi M."/>
            <person name="Del Vecchio G."/>
            <person name="Ha S.M."/>
            <person name="Pellegrini M."/>
            <person name="Gunsalus R.P."/>
        </authorList>
    </citation>
    <scope>NUCLEOTIDE SEQUENCE [LARGE SCALE GENOMIC DNA]</scope>
    <source>
        <strain evidence="1 2">SNA2</strain>
    </source>
</reference>
<evidence type="ECO:0008006" key="3">
    <source>
        <dbReference type="Google" id="ProtNLM"/>
    </source>
</evidence>
<proteinExistence type="predicted"/>
<evidence type="ECO:0000313" key="2">
    <source>
        <dbReference type="Proteomes" id="UP001324380"/>
    </source>
</evidence>
<dbReference type="Proteomes" id="UP001324380">
    <property type="component" value="Chromosome"/>
</dbReference>
<sequence length="127" mass="14809">MRAFKTHDTTAILNTSANLGHYIADAHVPLHLTENYNGQLTGQTGIHTLWESRIPELFGNRYNYFVDRARYIENQLAEAFKICGTSFKSVDTVLRFERILNKTFPADKKYNLVQHRKTSNYRLFHCL</sequence>
<dbReference type="EMBL" id="CP139558">
    <property type="protein sequence ID" value="WPU95491.1"/>
    <property type="molecule type" value="Genomic_DNA"/>
</dbReference>
<protein>
    <recommendedName>
        <fullName evidence="3">S1/P1 Nuclease</fullName>
    </recommendedName>
</protein>